<organism evidence="12 13">
    <name type="scientific">Electrophorus voltai</name>
    <dbReference type="NCBI Taxonomy" id="2609070"/>
    <lineage>
        <taxon>Eukaryota</taxon>
        <taxon>Metazoa</taxon>
        <taxon>Chordata</taxon>
        <taxon>Craniata</taxon>
        <taxon>Vertebrata</taxon>
        <taxon>Euteleostomi</taxon>
        <taxon>Actinopterygii</taxon>
        <taxon>Neopterygii</taxon>
        <taxon>Teleostei</taxon>
        <taxon>Ostariophysi</taxon>
        <taxon>Gymnotiformes</taxon>
        <taxon>Gymnotoidei</taxon>
        <taxon>Gymnotidae</taxon>
        <taxon>Electrophorus</taxon>
    </lineage>
</organism>
<keyword evidence="13" id="KW-1185">Reference proteome</keyword>
<evidence type="ECO:0000313" key="13">
    <source>
        <dbReference type="Proteomes" id="UP001239994"/>
    </source>
</evidence>
<evidence type="ECO:0000256" key="3">
    <source>
        <dbReference type="ARBA" id="ARBA00022546"/>
    </source>
</evidence>
<name>A0AAD8ZUV1_9TELE</name>
<dbReference type="InterPro" id="IPR043159">
    <property type="entry name" value="Lectin_gal-bd_sf"/>
</dbReference>
<keyword evidence="5" id="KW-0430">Lectin</keyword>
<keyword evidence="7 10" id="KW-1133">Transmembrane helix</keyword>
<dbReference type="AlphaFoldDB" id="A0AAD8ZUV1"/>
<proteinExistence type="inferred from homology"/>
<dbReference type="CDD" id="cd22828">
    <property type="entry name" value="Gal_Rha_Lectin_EVA1_EVA1C_rpt1"/>
    <property type="match status" value="1"/>
</dbReference>
<feature type="compositionally biased region" description="Basic and acidic residues" evidence="9">
    <location>
        <begin position="767"/>
        <end position="777"/>
    </location>
</feature>
<dbReference type="PANTHER" id="PTHR48422:SF1">
    <property type="entry name" value="PROTEIN EVA-1 HOMOLOG A"/>
    <property type="match status" value="1"/>
</dbReference>
<dbReference type="Pfam" id="PF14851">
    <property type="entry name" value="FAM176"/>
    <property type="match status" value="1"/>
</dbReference>
<feature type="region of interest" description="Disordered" evidence="9">
    <location>
        <begin position="843"/>
        <end position="874"/>
    </location>
</feature>
<feature type="compositionally biased region" description="Acidic residues" evidence="9">
    <location>
        <begin position="857"/>
        <end position="872"/>
    </location>
</feature>
<evidence type="ECO:0000256" key="10">
    <source>
        <dbReference type="SAM" id="Phobius"/>
    </source>
</evidence>
<gene>
    <name evidence="12" type="ORF">P4O66_019913</name>
</gene>
<dbReference type="Gene3D" id="2.60.120.740">
    <property type="match status" value="2"/>
</dbReference>
<sequence>YLAHVLRNYTEEACDGDFLSVRCPPRTTITIQSAFYGWTNSSHSLQCSPPYDTSVPRLLSDVTSCHVSTALQKMTDECEHRRSCELSISSRVFGADPCPDVQKALTLQYKCRPNEYKSKVVCEGEGLRLTCRAGMQIAVHSAMFGRTQQGALECPPDHRRATSADCSSEMALQLMTSRCQGKRACLVRASTEEFGEPCYHGTRKYLSVIYTCGERSLSLSHTHTCTGCLENLSPLSLSLSVVGYRVSSVICPLIILLISSVSSPLSPLTSVSSSPLSPHLLCLISSVSSHLCLLITSVSSSLSPLTSVSSHLCLLITSVSSSLSPLTSVSSHLCLLISCLISSVSSHLCLLITSVSSSPLSPLTCLLITSVSSHLCLLCLISSVSSHLCLLISSVSSHLCLLISSLLCLLLPLSPHLLSPLSPLTSVSSSPLSSVSSYLCLLISSHLCLLISSHLCLLISSVSSSPLSPLTSVSSHLCLLISSHLCLLISSVSSSPLSPHLCLLSPLSPLTFVSSSPLSHLLCLLSPLSPHHLCLLISSVSSHLSPHHLCLLSPLSPLTSVSSVSSPLSPLTSVSSSPLSPLTSVSSSPLSSVSSYLCLLISSHLCLLISSHLCLLISSVSSHLCLLISSLLCLLLPLSPHLLSPLSPHLFSPLSPHLLCLLISSVSSHLCLLSPLSPHFLSPLSPHLLCLLIFSVSSHLFPKKLLQESVWSVPPAPPPSQPHDPNVVGDSAPPDGSPLLTSDTLPGESKQGQSGPYSEDSGHSGNKPRETDRETSLRNHNTTVATATSTEMALISNALAAYTYITEHPERCALYFMCGVCAGLFLTLFALVVQVSCRADCDRRRAGTKKRPRPADPDSESSGDNSDSDWDTSSDLSARRRRRFERTLNTNVFTSAEELERAQRLEQRERIIREIWMNGQPDVPGTRSLNRYY</sequence>
<feature type="compositionally biased region" description="Polar residues" evidence="9">
    <location>
        <begin position="739"/>
        <end position="756"/>
    </location>
</feature>
<evidence type="ECO:0000256" key="4">
    <source>
        <dbReference type="ARBA" id="ARBA00022692"/>
    </source>
</evidence>
<reference evidence="12" key="1">
    <citation type="submission" date="2023-03" db="EMBL/GenBank/DDBJ databases">
        <title>Electrophorus voltai genome.</title>
        <authorList>
            <person name="Bian C."/>
        </authorList>
    </citation>
    <scope>NUCLEOTIDE SEQUENCE</scope>
    <source>
        <strain evidence="12">CB-2022</strain>
        <tissue evidence="12">Muscle</tissue>
    </source>
</reference>
<dbReference type="EMBL" id="JAROKS010000003">
    <property type="protein sequence ID" value="KAK1805627.1"/>
    <property type="molecule type" value="Genomic_DNA"/>
</dbReference>
<evidence type="ECO:0000256" key="8">
    <source>
        <dbReference type="ARBA" id="ARBA00023136"/>
    </source>
</evidence>
<accession>A0AAD8ZUV1</accession>
<evidence type="ECO:0000313" key="12">
    <source>
        <dbReference type="EMBL" id="KAK1805627.1"/>
    </source>
</evidence>
<evidence type="ECO:0000256" key="5">
    <source>
        <dbReference type="ARBA" id="ARBA00022734"/>
    </source>
</evidence>
<dbReference type="PANTHER" id="PTHR48422">
    <property type="entry name" value="PROTEIN EVA-1 HOMOLOG B-RELATED"/>
    <property type="match status" value="1"/>
</dbReference>
<dbReference type="InterPro" id="IPR000922">
    <property type="entry name" value="Lectin_gal-bd_dom"/>
</dbReference>
<feature type="domain" description="SUEL-type lectin" evidence="11">
    <location>
        <begin position="13"/>
        <end position="112"/>
    </location>
</feature>
<dbReference type="InterPro" id="IPR039500">
    <property type="entry name" value="EVA1_dom"/>
</dbReference>
<comment type="caution">
    <text evidence="12">The sequence shown here is derived from an EMBL/GenBank/DDBJ whole genome shotgun (WGS) entry which is preliminary data.</text>
</comment>
<dbReference type="GO" id="GO:0030246">
    <property type="term" value="F:carbohydrate binding"/>
    <property type="evidence" value="ECO:0007669"/>
    <property type="project" value="UniProtKB-KW"/>
</dbReference>
<evidence type="ECO:0000259" key="11">
    <source>
        <dbReference type="PROSITE" id="PS50228"/>
    </source>
</evidence>
<evidence type="ECO:0000256" key="1">
    <source>
        <dbReference type="ARBA" id="ARBA00004167"/>
    </source>
</evidence>
<dbReference type="InterPro" id="IPR052461">
    <property type="entry name" value="EVA1_A/B"/>
</dbReference>
<feature type="region of interest" description="Disordered" evidence="9">
    <location>
        <begin position="712"/>
        <end position="780"/>
    </location>
</feature>
<dbReference type="GO" id="GO:0016020">
    <property type="term" value="C:membrane"/>
    <property type="evidence" value="ECO:0007669"/>
    <property type="project" value="UniProtKB-SubCell"/>
</dbReference>
<evidence type="ECO:0000256" key="7">
    <source>
        <dbReference type="ARBA" id="ARBA00022989"/>
    </source>
</evidence>
<keyword evidence="8 10" id="KW-0472">Membrane</keyword>
<evidence type="ECO:0000256" key="2">
    <source>
        <dbReference type="ARBA" id="ARBA00006023"/>
    </source>
</evidence>
<comment type="subcellular location">
    <subcellularLocation>
        <location evidence="1">Membrane</location>
        <topology evidence="1">Single-pass membrane protein</topology>
    </subcellularLocation>
</comment>
<comment type="similarity">
    <text evidence="2">Belongs to the EVA1 family.</text>
</comment>
<feature type="non-terminal residue" evidence="12">
    <location>
        <position position="1"/>
    </location>
</feature>
<keyword evidence="3" id="KW-0348">Hemagglutinin</keyword>
<keyword evidence="4 10" id="KW-0812">Transmembrane</keyword>
<feature type="domain" description="SUEL-type lectin" evidence="11">
    <location>
        <begin position="121"/>
        <end position="213"/>
    </location>
</feature>
<dbReference type="Proteomes" id="UP001239994">
    <property type="component" value="Unassembled WGS sequence"/>
</dbReference>
<dbReference type="FunFam" id="2.60.120.740:FF:000003">
    <property type="entry name" value="Protein eva-1 homolog C"/>
    <property type="match status" value="1"/>
</dbReference>
<dbReference type="PROSITE" id="PS50228">
    <property type="entry name" value="SUEL_LECTIN"/>
    <property type="match status" value="2"/>
</dbReference>
<keyword evidence="6" id="KW-0677">Repeat</keyword>
<evidence type="ECO:0000256" key="6">
    <source>
        <dbReference type="ARBA" id="ARBA00022737"/>
    </source>
</evidence>
<evidence type="ECO:0000256" key="9">
    <source>
        <dbReference type="SAM" id="MobiDB-lite"/>
    </source>
</evidence>
<feature type="transmembrane region" description="Helical" evidence="10">
    <location>
        <begin position="813"/>
        <end position="835"/>
    </location>
</feature>
<dbReference type="CDD" id="cd22829">
    <property type="entry name" value="Gal_Rha_Lectin_EVA1_EVA1C_rpt2"/>
    <property type="match status" value="1"/>
</dbReference>
<protein>
    <recommendedName>
        <fullName evidence="11">SUEL-type lectin domain-containing protein</fullName>
    </recommendedName>
</protein>
<dbReference type="Pfam" id="PF02140">
    <property type="entry name" value="SUEL_Lectin"/>
    <property type="match status" value="2"/>
</dbReference>